<name>A0AAW2IB29_9NEOP</name>
<accession>A0AAW2IB29</accession>
<dbReference type="InterPro" id="IPR001849">
    <property type="entry name" value="PH_domain"/>
</dbReference>
<evidence type="ECO:0000259" key="1">
    <source>
        <dbReference type="PROSITE" id="PS50003"/>
    </source>
</evidence>
<dbReference type="Pfam" id="PF00169">
    <property type="entry name" value="PH"/>
    <property type="match status" value="1"/>
</dbReference>
<proteinExistence type="predicted"/>
<dbReference type="InterPro" id="IPR011993">
    <property type="entry name" value="PH-like_dom_sf"/>
</dbReference>
<dbReference type="Gene3D" id="2.30.29.30">
    <property type="entry name" value="Pleckstrin-homology domain (PH domain)/Phosphotyrosine-binding domain (PTB)"/>
    <property type="match status" value="1"/>
</dbReference>
<sequence>MKFNCKELAEYSNGEATIEGRLHHKRITGGFSQSGKDTWHAARFKEKWFKLRANVLFYFSATEQGKVFDKRPSGAFVLENAVVQYEMNSEVPFSFSILFHDDVEKKHLFAGRSEENIDQWVNFLKQASYEFWRSQLIMLQTKICMLTGKVSFLGDNTENYHCFDFWDEFLYIPEYIKLMLLIIIRLVSLG</sequence>
<protein>
    <recommendedName>
        <fullName evidence="1">PH domain-containing protein</fullName>
    </recommendedName>
</protein>
<dbReference type="AlphaFoldDB" id="A0AAW2IB29"/>
<comment type="caution">
    <text evidence="2">The sequence shown here is derived from an EMBL/GenBank/DDBJ whole genome shotgun (WGS) entry which is preliminary data.</text>
</comment>
<feature type="domain" description="PH" evidence="1">
    <location>
        <begin position="15"/>
        <end position="129"/>
    </location>
</feature>
<dbReference type="PROSITE" id="PS50003">
    <property type="entry name" value="PH_DOMAIN"/>
    <property type="match status" value="1"/>
</dbReference>
<reference evidence="2" key="1">
    <citation type="journal article" date="2024" name="Gigascience">
        <title>Chromosome-level genome of the poultry shaft louse Menopon gallinae provides insight into the host-switching and adaptive evolution of parasitic lice.</title>
        <authorList>
            <person name="Xu Y."/>
            <person name="Ma L."/>
            <person name="Liu S."/>
            <person name="Liang Y."/>
            <person name="Liu Q."/>
            <person name="He Z."/>
            <person name="Tian L."/>
            <person name="Duan Y."/>
            <person name="Cai W."/>
            <person name="Li H."/>
            <person name="Song F."/>
        </authorList>
    </citation>
    <scope>NUCLEOTIDE SEQUENCE</scope>
    <source>
        <strain evidence="2">Cailab_2023a</strain>
    </source>
</reference>
<evidence type="ECO:0000313" key="2">
    <source>
        <dbReference type="EMBL" id="KAL0278966.1"/>
    </source>
</evidence>
<dbReference type="EMBL" id="JARGDH010000001">
    <property type="protein sequence ID" value="KAL0278966.1"/>
    <property type="molecule type" value="Genomic_DNA"/>
</dbReference>
<dbReference type="SUPFAM" id="SSF50729">
    <property type="entry name" value="PH domain-like"/>
    <property type="match status" value="1"/>
</dbReference>
<dbReference type="CDD" id="cd13258">
    <property type="entry name" value="PH_PLEKHJ1"/>
    <property type="match status" value="1"/>
</dbReference>
<organism evidence="2">
    <name type="scientific">Menopon gallinae</name>
    <name type="common">poultry shaft louse</name>
    <dbReference type="NCBI Taxonomy" id="328185"/>
    <lineage>
        <taxon>Eukaryota</taxon>
        <taxon>Metazoa</taxon>
        <taxon>Ecdysozoa</taxon>
        <taxon>Arthropoda</taxon>
        <taxon>Hexapoda</taxon>
        <taxon>Insecta</taxon>
        <taxon>Pterygota</taxon>
        <taxon>Neoptera</taxon>
        <taxon>Paraneoptera</taxon>
        <taxon>Psocodea</taxon>
        <taxon>Troctomorpha</taxon>
        <taxon>Phthiraptera</taxon>
        <taxon>Amblycera</taxon>
        <taxon>Menoponidae</taxon>
        <taxon>Menopon</taxon>
    </lineage>
</organism>
<gene>
    <name evidence="2" type="ORF">PYX00_000625</name>
</gene>
<dbReference type="SMART" id="SM00233">
    <property type="entry name" value="PH"/>
    <property type="match status" value="1"/>
</dbReference>